<dbReference type="EMBL" id="JABZRE010000049">
    <property type="protein sequence ID" value="MBF1307692.1"/>
    <property type="molecule type" value="Genomic_DNA"/>
</dbReference>
<evidence type="ECO:0000259" key="1">
    <source>
        <dbReference type="Pfam" id="PF04326"/>
    </source>
</evidence>
<dbReference type="GO" id="GO:0005524">
    <property type="term" value="F:ATP binding"/>
    <property type="evidence" value="ECO:0007669"/>
    <property type="project" value="UniProtKB-KW"/>
</dbReference>
<proteinExistence type="predicted"/>
<evidence type="ECO:0000313" key="3">
    <source>
        <dbReference type="Proteomes" id="UP000758611"/>
    </source>
</evidence>
<dbReference type="Proteomes" id="UP000758611">
    <property type="component" value="Unassembled WGS sequence"/>
</dbReference>
<dbReference type="Gene3D" id="3.30.950.30">
    <property type="entry name" value="Schlafen, AAA domain"/>
    <property type="match status" value="1"/>
</dbReference>
<sequence length="298" mass="34139">MKDKAKIIEYINKKIETNVFDAKQSYYHSKKKFDLIKDVVAFANSSSVDDKYIVFNIDNTTFKLSNMDISSLPDVSEIDNLLNEYCEPKIDVELNKFNYNGGQIAYLKVCSSNLDFPYMIKKNFEFNGKIKLSQGQIYIRRGATNSIANRSDLDILINKRVSRVTKIESQSIEPRRIVVDNKSVLMYSSSFIFRNSANVNYLIKSAKIILKTPENIFSIKVAFIGNSDILTFVSKEFLDNKSFNIDANSTIEKSAFFEITKECKDILMKHQDKITGELILADVNDVEVISNTQLWSIK</sequence>
<reference evidence="2" key="1">
    <citation type="submission" date="2020-04" db="EMBL/GenBank/DDBJ databases">
        <title>Deep metagenomics examines the oral microbiome during advanced dental caries in children, revealing novel taxa and co-occurrences with host molecules.</title>
        <authorList>
            <person name="Baker J.L."/>
            <person name="Morton J.T."/>
            <person name="Dinis M."/>
            <person name="Alvarez R."/>
            <person name="Tran N.C."/>
            <person name="Knight R."/>
            <person name="Edlund A."/>
        </authorList>
    </citation>
    <scope>NUCLEOTIDE SEQUENCE</scope>
    <source>
        <strain evidence="2">JCVI_23_bin.11</strain>
    </source>
</reference>
<organism evidence="2 3">
    <name type="scientific">Parvimonas micra</name>
    <dbReference type="NCBI Taxonomy" id="33033"/>
    <lineage>
        <taxon>Bacteria</taxon>
        <taxon>Bacillati</taxon>
        <taxon>Bacillota</taxon>
        <taxon>Tissierellia</taxon>
        <taxon>Tissierellales</taxon>
        <taxon>Peptoniphilaceae</taxon>
        <taxon>Parvimonas</taxon>
    </lineage>
</organism>
<name>A0A930E291_9FIRM</name>
<dbReference type="InterPro" id="IPR007421">
    <property type="entry name" value="Schlafen_AlbA_2_dom"/>
</dbReference>
<keyword evidence="2" id="KW-0067">ATP-binding</keyword>
<comment type="caution">
    <text evidence="2">The sequence shown here is derived from an EMBL/GenBank/DDBJ whole genome shotgun (WGS) entry which is preliminary data.</text>
</comment>
<keyword evidence="2" id="KW-0547">Nucleotide-binding</keyword>
<accession>A0A930E291</accession>
<feature type="domain" description="Schlafen AlbA-2" evidence="1">
    <location>
        <begin position="16"/>
        <end position="147"/>
    </location>
</feature>
<protein>
    <submittedName>
        <fullName evidence="2">ATP-binding protein</fullName>
    </submittedName>
</protein>
<dbReference type="Pfam" id="PF04326">
    <property type="entry name" value="SLFN_AlbA_2"/>
    <property type="match status" value="1"/>
</dbReference>
<dbReference type="RefSeq" id="WP_278478579.1">
    <property type="nucleotide sequence ID" value="NZ_JABZRE010000049.1"/>
</dbReference>
<gene>
    <name evidence="2" type="ORF">HXM94_07955</name>
</gene>
<evidence type="ECO:0000313" key="2">
    <source>
        <dbReference type="EMBL" id="MBF1307692.1"/>
    </source>
</evidence>
<dbReference type="AlphaFoldDB" id="A0A930E291"/>
<dbReference type="InterPro" id="IPR038461">
    <property type="entry name" value="Schlafen_AlbA_2_dom_sf"/>
</dbReference>